<accession>A0A834G585</accession>
<comment type="catalytic activity">
    <reaction evidence="1">
        <text>UDP-alpha-D-glucose + 2 NAD(+) + H2O = UDP-alpha-D-glucuronate + 2 NADH + 3 H(+)</text>
        <dbReference type="Rhea" id="RHEA:23596"/>
        <dbReference type="ChEBI" id="CHEBI:15377"/>
        <dbReference type="ChEBI" id="CHEBI:15378"/>
        <dbReference type="ChEBI" id="CHEBI:57540"/>
        <dbReference type="ChEBI" id="CHEBI:57945"/>
        <dbReference type="ChEBI" id="CHEBI:58052"/>
        <dbReference type="ChEBI" id="CHEBI:58885"/>
        <dbReference type="EC" id="1.1.1.22"/>
    </reaction>
</comment>
<organism evidence="2 3">
    <name type="scientific">Rhododendron simsii</name>
    <name type="common">Sims's rhododendron</name>
    <dbReference type="NCBI Taxonomy" id="118357"/>
    <lineage>
        <taxon>Eukaryota</taxon>
        <taxon>Viridiplantae</taxon>
        <taxon>Streptophyta</taxon>
        <taxon>Embryophyta</taxon>
        <taxon>Tracheophyta</taxon>
        <taxon>Spermatophyta</taxon>
        <taxon>Magnoliopsida</taxon>
        <taxon>eudicotyledons</taxon>
        <taxon>Gunneridae</taxon>
        <taxon>Pentapetalae</taxon>
        <taxon>asterids</taxon>
        <taxon>Ericales</taxon>
        <taxon>Ericaceae</taxon>
        <taxon>Ericoideae</taxon>
        <taxon>Rhodoreae</taxon>
        <taxon>Rhododendron</taxon>
    </lineage>
</organism>
<dbReference type="GO" id="GO:0006024">
    <property type="term" value="P:glycosaminoglycan biosynthetic process"/>
    <property type="evidence" value="ECO:0007669"/>
    <property type="project" value="TreeGrafter"/>
</dbReference>
<dbReference type="Proteomes" id="UP000626092">
    <property type="component" value="Unassembled WGS sequence"/>
</dbReference>
<dbReference type="PANTHER" id="PTHR11374:SF3">
    <property type="entry name" value="UDP-GLUCOSE 6-DEHYDROGENASE"/>
    <property type="match status" value="1"/>
</dbReference>
<evidence type="ECO:0000313" key="3">
    <source>
        <dbReference type="Proteomes" id="UP000626092"/>
    </source>
</evidence>
<dbReference type="InterPro" id="IPR028356">
    <property type="entry name" value="UDPglc_DH_euk"/>
</dbReference>
<dbReference type="GO" id="GO:0005634">
    <property type="term" value="C:nucleus"/>
    <property type="evidence" value="ECO:0007669"/>
    <property type="project" value="TreeGrafter"/>
</dbReference>
<evidence type="ECO:0000313" key="2">
    <source>
        <dbReference type="EMBL" id="KAF7124814.1"/>
    </source>
</evidence>
<dbReference type="GO" id="GO:0003979">
    <property type="term" value="F:UDP-glucose 6-dehydrogenase activity"/>
    <property type="evidence" value="ECO:0007669"/>
    <property type="project" value="UniProtKB-EC"/>
</dbReference>
<comment type="caution">
    <text evidence="2">The sequence shown here is derived from an EMBL/GenBank/DDBJ whole genome shotgun (WGS) entry which is preliminary data.</text>
</comment>
<proteinExistence type="predicted"/>
<dbReference type="EMBL" id="WJXA01000012">
    <property type="protein sequence ID" value="KAF7124814.1"/>
    <property type="molecule type" value="Genomic_DNA"/>
</dbReference>
<name>A0A834G585_RHOSS</name>
<keyword evidence="3" id="KW-1185">Reference proteome</keyword>
<sequence length="210" mass="23230">MVYGAKQTAIYTVVVIALRHPNIIFTVCDPDAEINPAHVIHRVNVIILALELEEAKPSRLPKEDIELANWDLTLRQIGQHSFGPKYIIERSHVLRRQVVSLSKVLIRNVAVATRFQVLSNPAMYSQGTARNDLLNPTMEHISQRSPNANTALALALHEQVQGIGIPASPTQINNNYLSMKLGLRARNGLFALNVSFVNAVSSLAIKCNQV</sequence>
<reference evidence="2" key="1">
    <citation type="submission" date="2019-11" db="EMBL/GenBank/DDBJ databases">
        <authorList>
            <person name="Liu Y."/>
            <person name="Hou J."/>
            <person name="Li T.-Q."/>
            <person name="Guan C.-H."/>
            <person name="Wu X."/>
            <person name="Wu H.-Z."/>
            <person name="Ling F."/>
            <person name="Zhang R."/>
            <person name="Shi X.-G."/>
            <person name="Ren J.-P."/>
            <person name="Chen E.-F."/>
            <person name="Sun J.-M."/>
        </authorList>
    </citation>
    <scope>NUCLEOTIDE SEQUENCE</scope>
    <source>
        <strain evidence="2">Adult_tree_wgs_1</strain>
        <tissue evidence="2">Leaves</tissue>
    </source>
</reference>
<dbReference type="PANTHER" id="PTHR11374">
    <property type="entry name" value="UDP-GLUCOSE DEHYDROGENASE/UDP-MANNAC DEHYDROGENASE"/>
    <property type="match status" value="1"/>
</dbReference>
<evidence type="ECO:0000256" key="1">
    <source>
        <dbReference type="ARBA" id="ARBA00047473"/>
    </source>
</evidence>
<gene>
    <name evidence="2" type="ORF">RHSIM_Rhsim12G0061900</name>
</gene>
<protein>
    <submittedName>
        <fullName evidence="2">Uncharacterized protein</fullName>
    </submittedName>
</protein>
<dbReference type="AlphaFoldDB" id="A0A834G585"/>
<dbReference type="Gene3D" id="3.40.50.720">
    <property type="entry name" value="NAD(P)-binding Rossmann-like Domain"/>
    <property type="match status" value="1"/>
</dbReference>